<keyword evidence="6" id="KW-0067">ATP-binding</keyword>
<dbReference type="Gene3D" id="3.40.50.300">
    <property type="entry name" value="P-loop containing nucleotide triphosphate hydrolases"/>
    <property type="match status" value="1"/>
</dbReference>
<feature type="coiled-coil region" evidence="7">
    <location>
        <begin position="1354"/>
        <end position="1395"/>
    </location>
</feature>
<dbReference type="InterPro" id="IPR000330">
    <property type="entry name" value="SNF2_N"/>
</dbReference>
<dbReference type="Pfam" id="PF00176">
    <property type="entry name" value="SNF2-rel_dom"/>
    <property type="match status" value="1"/>
</dbReference>
<feature type="compositionally biased region" description="Basic and acidic residues" evidence="8">
    <location>
        <begin position="2288"/>
        <end position="2299"/>
    </location>
</feature>
<gene>
    <name evidence="10" type="ORF">DL762_003441</name>
</gene>
<dbReference type="InterPro" id="IPR027417">
    <property type="entry name" value="P-loop_NTPase"/>
</dbReference>
<evidence type="ECO:0000256" key="2">
    <source>
        <dbReference type="ARBA" id="ARBA00022679"/>
    </source>
</evidence>
<evidence type="ECO:0000259" key="9">
    <source>
        <dbReference type="SMART" id="SM00487"/>
    </source>
</evidence>
<keyword evidence="11" id="KW-1185">Reference proteome</keyword>
<feature type="region of interest" description="Disordered" evidence="8">
    <location>
        <begin position="2017"/>
        <end position="2036"/>
    </location>
</feature>
<keyword evidence="2" id="KW-0808">Transferase</keyword>
<keyword evidence="4" id="KW-0547">Nucleotide-binding</keyword>
<dbReference type="Gene3D" id="3.40.50.150">
    <property type="entry name" value="Vaccinia Virus protein VP39"/>
    <property type="match status" value="1"/>
</dbReference>
<feature type="compositionally biased region" description="Polar residues" evidence="8">
    <location>
        <begin position="2023"/>
        <end position="2033"/>
    </location>
</feature>
<proteinExistence type="predicted"/>
<feature type="region of interest" description="Disordered" evidence="8">
    <location>
        <begin position="1"/>
        <end position="116"/>
    </location>
</feature>
<accession>A0ABY0HBT1</accession>
<dbReference type="SUPFAM" id="SSF53335">
    <property type="entry name" value="S-adenosyl-L-methionine-dependent methyltransferases"/>
    <property type="match status" value="1"/>
</dbReference>
<dbReference type="InterPro" id="IPR014001">
    <property type="entry name" value="Helicase_ATP-bd"/>
</dbReference>
<dbReference type="PANTHER" id="PTHR45626:SF26">
    <property type="entry name" value="FAMILY HELICASE, PUTATIVE (AFU_ORTHOLOGUE AFUA_2G09120)-RELATED"/>
    <property type="match status" value="1"/>
</dbReference>
<protein>
    <recommendedName>
        <fullName evidence="9">Helicase ATP-binding domain-containing protein</fullName>
    </recommendedName>
</protein>
<reference evidence="10 11" key="1">
    <citation type="submission" date="2018-06" db="EMBL/GenBank/DDBJ databases">
        <title>Complete Genomes of Monosporascus.</title>
        <authorList>
            <person name="Robinson A.J."/>
            <person name="Natvig D.O."/>
        </authorList>
    </citation>
    <scope>NUCLEOTIDE SEQUENCE [LARGE SCALE GENOMIC DNA]</scope>
    <source>
        <strain evidence="10 11">CBS 609.92</strain>
    </source>
</reference>
<evidence type="ECO:0000313" key="10">
    <source>
        <dbReference type="EMBL" id="RYO89011.1"/>
    </source>
</evidence>
<keyword evidence="7" id="KW-0175">Coiled coil</keyword>
<feature type="domain" description="Helicase ATP-binding" evidence="9">
    <location>
        <begin position="1138"/>
        <end position="1491"/>
    </location>
</feature>
<feature type="compositionally biased region" description="Polar residues" evidence="8">
    <location>
        <begin position="65"/>
        <end position="74"/>
    </location>
</feature>
<organism evidence="10 11">
    <name type="scientific">Monosporascus cannonballus</name>
    <dbReference type="NCBI Taxonomy" id="155416"/>
    <lineage>
        <taxon>Eukaryota</taxon>
        <taxon>Fungi</taxon>
        <taxon>Dikarya</taxon>
        <taxon>Ascomycota</taxon>
        <taxon>Pezizomycotina</taxon>
        <taxon>Sordariomycetes</taxon>
        <taxon>Xylariomycetidae</taxon>
        <taxon>Xylariales</taxon>
        <taxon>Xylariales incertae sedis</taxon>
        <taxon>Monosporascus</taxon>
    </lineage>
</organism>
<dbReference type="SUPFAM" id="SSF52540">
    <property type="entry name" value="P-loop containing nucleoside triphosphate hydrolases"/>
    <property type="match status" value="2"/>
</dbReference>
<dbReference type="SMART" id="SM00487">
    <property type="entry name" value="DEXDc"/>
    <property type="match status" value="1"/>
</dbReference>
<evidence type="ECO:0000256" key="3">
    <source>
        <dbReference type="ARBA" id="ARBA00022691"/>
    </source>
</evidence>
<dbReference type="InterPro" id="IPR050628">
    <property type="entry name" value="SNF2_RAD54_helicase_TF"/>
</dbReference>
<dbReference type="PANTHER" id="PTHR45626">
    <property type="entry name" value="TRANSCRIPTION TERMINATION FACTOR 2-RELATED"/>
    <property type="match status" value="1"/>
</dbReference>
<evidence type="ECO:0000256" key="8">
    <source>
        <dbReference type="SAM" id="MobiDB-lite"/>
    </source>
</evidence>
<dbReference type="PROSITE" id="PS00094">
    <property type="entry name" value="C5_MTASE_1"/>
    <property type="match status" value="1"/>
</dbReference>
<dbReference type="Gene3D" id="3.40.50.10810">
    <property type="entry name" value="Tandem AAA-ATPase domain"/>
    <property type="match status" value="1"/>
</dbReference>
<keyword evidence="1" id="KW-0489">Methyltransferase</keyword>
<dbReference type="EMBL" id="QJNS01000078">
    <property type="protein sequence ID" value="RYO89011.1"/>
    <property type="molecule type" value="Genomic_DNA"/>
</dbReference>
<sequence>MPPRRRATATANGSQATQQATAASTRGRRKRKAPAPAPDPQQSGVAADSHDSADPQEEQRKRQKLSAQKKPTAQQKHRSLQKRTTQAQPSEAEGQIDDESGDGQSEGNGLDRTKPPIVNVEEAFRDIVENVANQPLNDLVAAGGFKIRVATMCSGTDSPIFALELIKSAYAGINPTQTLLEIKHAFSVEYIPWKAAFIRRNTDTIVFGDVRDFGGQADTVLTALGSMEKIPSDIDVLIAGTPCVDFSTLNSSKEKDFSSKVGDRLKKLFQRFDKHRSKDEDAPLIAAVKEFMDGECMETLKDQGQSSGAFFAMLSYARLRRPKCILLENVHSAPWEQMVRVWFPSIDYAAQFVRLDTKNYYIPQTRCRGYLLAVDASLFNSKKNIAEDIVGKWATDIKTFQRRASTPIDRWLLPSTDPLADLARQDEEARFLDRKRRENVPWIQSRRRHIRVRRQETLGEDRILTNWTEDGGSRPYDRMDRILMHGQPPRVLDSIEIYYLRGVKNGLHRKAKQDFDPASRFDILFKTRVIDLSQNVDRGSGGAPFGLIGCVTPDGIPFLTDQGRVLSGFEALQLQGLPIQRISFSTEDQEQLRDLAGNAITTTVVGTALVALFTSAHSVGEKNDCQDAVPGILSEIQESLHRAIFYYEQLDVTEVITVCYAAAESFELRATLFEEGITWHLYLIPSSTLGQKVLTDVLKKRREDTFFLEQPFARAVVSPDAQVLVPANDSWEFWTFAYEKISLVARKESVPNANRQSADVRLALSLPASKKISDYPQHLQSILSSILVTYEYTPTCDTAEKSLFRYEDSLYLFKDPTKTGIPKHDRYVIARNCRLLGVKEHREVLVKFSPRHQFTWLSNDENHEVSATVDGWWAAAKNANFDTTQEEMMLDHVRHPNGISDGIHDQLWMPCASLIKKDAANHNAHLLSHFLFTLPNHYTPERLLALIGDGASLGTWSTVAAANQPSLYRVLAPFNVKLAGKLEKIKFELVDNGRCHDCSPQKPAVSWLTQNGQAVAYEPPNEMKAFEKSLAQRRSPFEVQVQINPENVEVRYLFYPDVLPHRASAHLPDVGAAFNIDTDAIDINLRAKVKVRVVTNIKQEYRPFRESILQLESSESAPSDYIDPKGTNLGSLKKPPGFKGNLSPLQVQSLRDWLDREYKPKAFKEKETEESLQPQLNVRLVGSAKRSIPWRGGVVADDVGYGKTVVSLALMQMQEQFDRGPSVTQRTEKTTSCIHLKATLVIAPDHLVDQWKTEAQKFRPMHSNSGDIVTIRSVTGLANKTPAILQAAKLIIASDKTFTRDYFVRLSKYAGRGQPPDSKNSHTANRRFQEWYEDCLAHLNPHLASFLAAQSRRRKTREKALDRLARRIERQTKRFEEAKTKLQEQLDDATQLRLQWSKITKAAKANNKDKIELNSKQMLYDDDCLLEYFSFARVVYDEFSYDNYPAALFVSKARAWSKWVLSATPPTRNLATVCKIADLLGVHIARPIEQRMGLPQITTGPPLSAQTSAELVLSYGKLQSDEYVLERHDRGHEFLKHFASSNPVDKRHFGSVDVEEFVVVNRLTIPETILYLYAQHVLQNVQLDADMLSADSRMFLPTIRERQGMTGYSLTSYYLSLAASCWSKGNDGDLSSLASQQTEFLQRATSNLRKFFDKAVWLSRRVMNFKTEKNPRSNEVVEDLYAFVEDLYDGRSSRFEGCDGYKIVVAAIFPQFTSIEEAKAKVQELKSSAAKVQESNSSGESSENREMVENIAALHLLRGSDWVDFYRLDDEKIETMDMEEVEMLLQDLGETAPSELEEAKQRLKTSIRVREKEPSDGAKPKSCSKTAEYKSMKKPQLQALCEGRGIRFTPAEKKDILLRRLSDDDEGTLNFEEYVDGKFVEMRMQNYPVLGQKIRKRGALFTLSHDELITTTNGLDSAIHHTIQMMRQKKIIETLMNHEGSLDVSCRTCGDKSELHLVCECGHLLCAEHVQGHIHCGDSAEKDGNNPQRSQCPALLRNRTVALSKLTGAKRQLFFDDKESRSNQRAASGSSSRILEGGKGISSKSAMIINAINLTPEDDGVLLFVQYPEHFDELKAALEANRINFATNPADVLKAKAPQATSKPLDLKAQISRRHTRAASKRVVADSEDEATEEESLDGEIPMNTKFKVLLLMLESSESAGTNLQCFANHVMFASPLAKDLQESYDGIMKQARGRCIRYGQKKAVKVYHFVTENTIEVDILELRRKQHILVAPGMALGRFEKRSEFEDNSLTASYFNQDTSAKSQTRDTCGDTSMEDASNDQHAALARPKEERVNSHMSPRDVWKAMNERNWLTTVGLERLRDDDVMNKRDRK</sequence>
<dbReference type="Proteomes" id="UP000294003">
    <property type="component" value="Unassembled WGS sequence"/>
</dbReference>
<dbReference type="InterPro" id="IPR029063">
    <property type="entry name" value="SAM-dependent_MTases_sf"/>
</dbReference>
<keyword evidence="3" id="KW-0949">S-adenosyl-L-methionine</keyword>
<dbReference type="InterPro" id="IPR001525">
    <property type="entry name" value="C5_MeTfrase"/>
</dbReference>
<evidence type="ECO:0000256" key="4">
    <source>
        <dbReference type="ARBA" id="ARBA00022741"/>
    </source>
</evidence>
<evidence type="ECO:0000256" key="7">
    <source>
        <dbReference type="SAM" id="Coils"/>
    </source>
</evidence>
<dbReference type="InterPro" id="IPR038718">
    <property type="entry name" value="SNF2-like_sf"/>
</dbReference>
<name>A0ABY0HBT1_9PEZI</name>
<keyword evidence="5" id="KW-0378">Hydrolase</keyword>
<dbReference type="Pfam" id="PF00145">
    <property type="entry name" value="DNA_methylase"/>
    <property type="match status" value="2"/>
</dbReference>
<evidence type="ECO:0000256" key="1">
    <source>
        <dbReference type="ARBA" id="ARBA00022603"/>
    </source>
</evidence>
<evidence type="ECO:0000256" key="5">
    <source>
        <dbReference type="ARBA" id="ARBA00022801"/>
    </source>
</evidence>
<evidence type="ECO:0000256" key="6">
    <source>
        <dbReference type="ARBA" id="ARBA00022840"/>
    </source>
</evidence>
<feature type="region of interest" description="Disordered" evidence="8">
    <location>
        <begin position="2259"/>
        <end position="2299"/>
    </location>
</feature>
<feature type="compositionally biased region" description="Basic and acidic residues" evidence="8">
    <location>
        <begin position="48"/>
        <end position="60"/>
    </location>
</feature>
<feature type="compositionally biased region" description="Low complexity" evidence="8">
    <location>
        <begin position="8"/>
        <end position="25"/>
    </location>
</feature>
<evidence type="ECO:0000313" key="11">
    <source>
        <dbReference type="Proteomes" id="UP000294003"/>
    </source>
</evidence>
<dbReference type="InterPro" id="IPR018117">
    <property type="entry name" value="C5_DNA_meth_AS"/>
</dbReference>
<comment type="caution">
    <text evidence="10">The sequence shown here is derived from an EMBL/GenBank/DDBJ whole genome shotgun (WGS) entry which is preliminary data.</text>
</comment>